<name>A0ABU3TRK8_9BACT</name>
<comment type="caution">
    <text evidence="1">The sequence shown here is derived from an EMBL/GenBank/DDBJ whole genome shotgun (WGS) entry which is preliminary data.</text>
</comment>
<dbReference type="EMBL" id="JAVNWW010000001">
    <property type="protein sequence ID" value="MDU0808495.1"/>
    <property type="molecule type" value="Genomic_DNA"/>
</dbReference>
<evidence type="ECO:0000313" key="1">
    <source>
        <dbReference type="EMBL" id="MDU0808495.1"/>
    </source>
</evidence>
<evidence type="ECO:0000313" key="2">
    <source>
        <dbReference type="Proteomes" id="UP001249959"/>
    </source>
</evidence>
<dbReference type="Proteomes" id="UP001249959">
    <property type="component" value="Unassembled WGS sequence"/>
</dbReference>
<proteinExistence type="predicted"/>
<accession>A0ABU3TRK8</accession>
<evidence type="ECO:0008006" key="3">
    <source>
        <dbReference type="Google" id="ProtNLM"/>
    </source>
</evidence>
<sequence length="329" mass="38429">MKSKVIKSSSTQERVMNLLLYLLEAEKPVPMRKLEALYGGGEDSGEDKRRTIFRHLDILSGYGLEIIRGDKYGIKKKSEYSRTEFNLHESQALYFAAQESISDVDMRRSIQQKLLQIFHSNKKRQNLLSKRTIDLVEFCDKQINQSKRKYQMRLLNYSSANQGTKRDRLVVPVSFSLENLEIYAIDLEDLARVTRPKVFKLDRCEGILKLKDLAPKELQIHAHKLMRDPFGYLIYDEALLHVEAYFNLKAMTIFLLHFPYLTDQFQYLDAEVDKPFRLTLDIVRVEPIIGVFSVLLNHIRFENSDAFLAAWKVFHQANVEEGLARLFTK</sequence>
<dbReference type="RefSeq" id="WP_316070425.1">
    <property type="nucleotide sequence ID" value="NZ_JAVNWW010000001.1"/>
</dbReference>
<reference evidence="1 2" key="1">
    <citation type="submission" date="2023-09" db="EMBL/GenBank/DDBJ databases">
        <title>Aquirufa genomes.</title>
        <authorList>
            <person name="Pitt A."/>
        </authorList>
    </citation>
    <scope>NUCLEOTIDE SEQUENCE [LARGE SCALE GENOMIC DNA]</scope>
    <source>
        <strain evidence="1 2">LEOWEIH-7C</strain>
    </source>
</reference>
<organism evidence="1 2">
    <name type="scientific">Aquirufa regiilacus</name>
    <dbReference type="NCBI Taxonomy" id="3024868"/>
    <lineage>
        <taxon>Bacteria</taxon>
        <taxon>Pseudomonadati</taxon>
        <taxon>Bacteroidota</taxon>
        <taxon>Cytophagia</taxon>
        <taxon>Cytophagales</taxon>
        <taxon>Flectobacillaceae</taxon>
        <taxon>Aquirufa</taxon>
    </lineage>
</organism>
<keyword evidence="2" id="KW-1185">Reference proteome</keyword>
<protein>
    <recommendedName>
        <fullName evidence="3">WYL domain-containing protein</fullName>
    </recommendedName>
</protein>
<gene>
    <name evidence="1" type="ORF">PQG45_05535</name>
</gene>